<evidence type="ECO:0000313" key="2">
    <source>
        <dbReference type="Proteomes" id="UP000185628"/>
    </source>
</evidence>
<name>A0A1Q5Q3K8_9ACTO</name>
<accession>A0A1Q5Q3K8</accession>
<protein>
    <submittedName>
        <fullName evidence="1">Uncharacterized protein</fullName>
    </submittedName>
</protein>
<reference evidence="2" key="1">
    <citation type="submission" date="2016-12" db="EMBL/GenBank/DDBJ databases">
        <authorList>
            <person name="Meng X."/>
        </authorList>
    </citation>
    <scope>NUCLEOTIDE SEQUENCE [LARGE SCALE GENOMIC DNA]</scope>
    <source>
        <strain evidence="2">DSM 19116</strain>
    </source>
</reference>
<dbReference type="EMBL" id="MQVR01000018">
    <property type="protein sequence ID" value="OKL54365.1"/>
    <property type="molecule type" value="Genomic_DNA"/>
</dbReference>
<dbReference type="Pfam" id="PF09438">
    <property type="entry name" value="DUF2017"/>
    <property type="match status" value="1"/>
</dbReference>
<gene>
    <name evidence="1" type="ORF">BSZ39_04520</name>
</gene>
<proteinExistence type="predicted"/>
<sequence length="211" mass="23395">MGDDRAGAVRGFSRAAQGYISVPDVSARLMVAKAVEDLGDILGRPLEGVPDKNSDDEVLAALDFDVADTKEEAGDDPALDRLLPAMSMDEDAAEELRLDSERRIRNAKARHLRDLHAILLSEDERVLVPYGSEPEVLAALTDVRLLIAERLDISEPEDIEALREVYLARDEDYVTESPRARQTMVLLEVYSFLTWWQDSLLLAMGEGEIGS</sequence>
<dbReference type="Proteomes" id="UP000185628">
    <property type="component" value="Unassembled WGS sequence"/>
</dbReference>
<comment type="caution">
    <text evidence="1">The sequence shown here is derived from an EMBL/GenBank/DDBJ whole genome shotgun (WGS) entry which is preliminary data.</text>
</comment>
<organism evidence="1 2">
    <name type="scientific">Bowdeniella nasicola</name>
    <dbReference type="NCBI Taxonomy" id="208480"/>
    <lineage>
        <taxon>Bacteria</taxon>
        <taxon>Bacillati</taxon>
        <taxon>Actinomycetota</taxon>
        <taxon>Actinomycetes</taxon>
        <taxon>Actinomycetales</taxon>
        <taxon>Actinomycetaceae</taxon>
        <taxon>Bowdeniella</taxon>
    </lineage>
</organism>
<dbReference type="InterPro" id="IPR018561">
    <property type="entry name" value="AosR"/>
</dbReference>
<dbReference type="AlphaFoldDB" id="A0A1Q5Q3K8"/>
<evidence type="ECO:0000313" key="1">
    <source>
        <dbReference type="EMBL" id="OKL54365.1"/>
    </source>
</evidence>
<keyword evidence="2" id="KW-1185">Reference proteome</keyword>